<dbReference type="SUPFAM" id="SSF52172">
    <property type="entry name" value="CheY-like"/>
    <property type="match status" value="1"/>
</dbReference>
<dbReference type="InterPro" id="IPR001789">
    <property type="entry name" value="Sig_transdc_resp-reg_receiver"/>
</dbReference>
<evidence type="ECO:0000259" key="2">
    <source>
        <dbReference type="PROSITE" id="PS50110"/>
    </source>
</evidence>
<dbReference type="Proteomes" id="UP000190961">
    <property type="component" value="Unassembled WGS sequence"/>
</dbReference>
<evidence type="ECO:0000313" key="5">
    <source>
        <dbReference type="Proteomes" id="UP000190961"/>
    </source>
</evidence>
<dbReference type="Gene3D" id="2.40.50.1020">
    <property type="entry name" value="LytTr DNA-binding domain"/>
    <property type="match status" value="1"/>
</dbReference>
<proteinExistence type="predicted"/>
<keyword evidence="1" id="KW-0597">Phosphoprotein</keyword>
<feature type="domain" description="HTH LytTR-type" evidence="3">
    <location>
        <begin position="134"/>
        <end position="208"/>
    </location>
</feature>
<dbReference type="OrthoDB" id="1646880at2"/>
<dbReference type="InterPro" id="IPR007492">
    <property type="entry name" value="LytTR_DNA-bd_dom"/>
</dbReference>
<dbReference type="Pfam" id="PF00072">
    <property type="entry name" value="Response_reg"/>
    <property type="match status" value="1"/>
</dbReference>
<sequence>MTCVAVDDEPLALDLLEDNIKKISFLKLVKKCSNALEANNFLQTQNVDLIFLDIQMPGITGIQFLQGLSKNPPLVIFITAYEKYAMEGYNLDVVDYLLKPVSFERFLKAVNKAHDKFNALKVPVAVQPSQATYLFVNSEYNLVRIDFSDIAYIEGLKDYVKIFLLSAQRPVITRMSMKSLEEKLPVDQFVRVHKSFIVSLNKIASIRKGRISLLKVQIPISEHYKDNLNRFIDPKNMP</sequence>
<dbReference type="AlphaFoldDB" id="A0A1T5L7Y2"/>
<dbReference type="STRING" id="688867.SAMN05660236_2621"/>
<dbReference type="PANTHER" id="PTHR37299">
    <property type="entry name" value="TRANSCRIPTIONAL REGULATOR-RELATED"/>
    <property type="match status" value="1"/>
</dbReference>
<evidence type="ECO:0000259" key="3">
    <source>
        <dbReference type="PROSITE" id="PS50930"/>
    </source>
</evidence>
<dbReference type="EMBL" id="FUZU01000002">
    <property type="protein sequence ID" value="SKC71518.1"/>
    <property type="molecule type" value="Genomic_DNA"/>
</dbReference>
<keyword evidence="5" id="KW-1185">Reference proteome</keyword>
<dbReference type="PROSITE" id="PS50110">
    <property type="entry name" value="RESPONSE_REGULATORY"/>
    <property type="match status" value="1"/>
</dbReference>
<dbReference type="InterPro" id="IPR011006">
    <property type="entry name" value="CheY-like_superfamily"/>
</dbReference>
<evidence type="ECO:0000313" key="4">
    <source>
        <dbReference type="EMBL" id="SKC71518.1"/>
    </source>
</evidence>
<dbReference type="Pfam" id="PF04397">
    <property type="entry name" value="LytTR"/>
    <property type="match status" value="1"/>
</dbReference>
<protein>
    <submittedName>
        <fullName evidence="4">Two component transcriptional regulator, LytTR family</fullName>
    </submittedName>
</protein>
<dbReference type="PANTHER" id="PTHR37299:SF1">
    <property type="entry name" value="STAGE 0 SPORULATION PROTEIN A HOMOLOG"/>
    <property type="match status" value="1"/>
</dbReference>
<dbReference type="RefSeq" id="WP_079687213.1">
    <property type="nucleotide sequence ID" value="NZ_FUZU01000002.1"/>
</dbReference>
<dbReference type="Gene3D" id="3.40.50.2300">
    <property type="match status" value="1"/>
</dbReference>
<dbReference type="GO" id="GO:0003677">
    <property type="term" value="F:DNA binding"/>
    <property type="evidence" value="ECO:0007669"/>
    <property type="project" value="InterPro"/>
</dbReference>
<dbReference type="SMART" id="SM00448">
    <property type="entry name" value="REC"/>
    <property type="match status" value="1"/>
</dbReference>
<name>A0A1T5L7Y2_9BACT</name>
<feature type="modified residue" description="4-aspartylphosphate" evidence="1">
    <location>
        <position position="53"/>
    </location>
</feature>
<feature type="domain" description="Response regulatory" evidence="2">
    <location>
        <begin position="2"/>
        <end position="114"/>
    </location>
</feature>
<dbReference type="InterPro" id="IPR046947">
    <property type="entry name" value="LytR-like"/>
</dbReference>
<dbReference type="GO" id="GO:0000156">
    <property type="term" value="F:phosphorelay response regulator activity"/>
    <property type="evidence" value="ECO:0007669"/>
    <property type="project" value="InterPro"/>
</dbReference>
<accession>A0A1T5L7Y2</accession>
<gene>
    <name evidence="4" type="ORF">SAMN05660236_2621</name>
</gene>
<organism evidence="4 5">
    <name type="scientific">Ohtaekwangia koreensis</name>
    <dbReference type="NCBI Taxonomy" id="688867"/>
    <lineage>
        <taxon>Bacteria</taxon>
        <taxon>Pseudomonadati</taxon>
        <taxon>Bacteroidota</taxon>
        <taxon>Cytophagia</taxon>
        <taxon>Cytophagales</taxon>
        <taxon>Fulvivirgaceae</taxon>
        <taxon>Ohtaekwangia</taxon>
    </lineage>
</organism>
<dbReference type="SMART" id="SM00850">
    <property type="entry name" value="LytTR"/>
    <property type="match status" value="1"/>
</dbReference>
<dbReference type="PROSITE" id="PS50930">
    <property type="entry name" value="HTH_LYTTR"/>
    <property type="match status" value="1"/>
</dbReference>
<reference evidence="4 5" key="1">
    <citation type="submission" date="2017-02" db="EMBL/GenBank/DDBJ databases">
        <authorList>
            <person name="Peterson S.W."/>
        </authorList>
    </citation>
    <scope>NUCLEOTIDE SEQUENCE [LARGE SCALE GENOMIC DNA]</scope>
    <source>
        <strain evidence="4 5">DSM 25262</strain>
    </source>
</reference>
<evidence type="ECO:0000256" key="1">
    <source>
        <dbReference type="PROSITE-ProRule" id="PRU00169"/>
    </source>
</evidence>